<dbReference type="Proteomes" id="UP001163328">
    <property type="component" value="Chromosome"/>
</dbReference>
<keyword evidence="6 8" id="KW-1133">Transmembrane helix</keyword>
<proteinExistence type="inferred from homology"/>
<feature type="transmembrane region" description="Helical" evidence="8">
    <location>
        <begin position="316"/>
        <end position="337"/>
    </location>
</feature>
<evidence type="ECO:0000256" key="1">
    <source>
        <dbReference type="ARBA" id="ARBA00004651"/>
    </source>
</evidence>
<dbReference type="PROSITE" id="PS51012">
    <property type="entry name" value="ABC_TM2"/>
    <property type="match status" value="1"/>
</dbReference>
<comment type="similarity">
    <text evidence="2">Belongs to the ABC-2 integral membrane protein family.</text>
</comment>
<evidence type="ECO:0000313" key="11">
    <source>
        <dbReference type="Proteomes" id="UP001163328"/>
    </source>
</evidence>
<evidence type="ECO:0000256" key="2">
    <source>
        <dbReference type="ARBA" id="ARBA00007783"/>
    </source>
</evidence>
<gene>
    <name evidence="10" type="ORF">K5I29_10935</name>
</gene>
<evidence type="ECO:0000256" key="7">
    <source>
        <dbReference type="ARBA" id="ARBA00023136"/>
    </source>
</evidence>
<feature type="transmembrane region" description="Helical" evidence="8">
    <location>
        <begin position="273"/>
        <end position="296"/>
    </location>
</feature>
<feature type="transmembrane region" description="Helical" evidence="8">
    <location>
        <begin position="20"/>
        <end position="40"/>
    </location>
</feature>
<dbReference type="PANTHER" id="PTHR30294:SF38">
    <property type="entry name" value="TRANSPORT PERMEASE PROTEIN"/>
    <property type="match status" value="1"/>
</dbReference>
<evidence type="ECO:0000259" key="9">
    <source>
        <dbReference type="PROSITE" id="PS51012"/>
    </source>
</evidence>
<evidence type="ECO:0000256" key="4">
    <source>
        <dbReference type="ARBA" id="ARBA00022475"/>
    </source>
</evidence>
<keyword evidence="11" id="KW-1185">Reference proteome</keyword>
<protein>
    <submittedName>
        <fullName evidence="10">ABC transporter permease</fullName>
    </submittedName>
</protein>
<dbReference type="RefSeq" id="WP_264433311.1">
    <property type="nucleotide sequence ID" value="NZ_CP081495.1"/>
</dbReference>
<feature type="domain" description="ABC transmembrane type-2" evidence="9">
    <location>
        <begin position="194"/>
        <end position="428"/>
    </location>
</feature>
<evidence type="ECO:0000256" key="3">
    <source>
        <dbReference type="ARBA" id="ARBA00022448"/>
    </source>
</evidence>
<organism evidence="10 11">
    <name type="scientific">Flavobacterium agricola</name>
    <dbReference type="NCBI Taxonomy" id="2870839"/>
    <lineage>
        <taxon>Bacteria</taxon>
        <taxon>Pseudomonadati</taxon>
        <taxon>Bacteroidota</taxon>
        <taxon>Flavobacteriia</taxon>
        <taxon>Flavobacteriales</taxon>
        <taxon>Flavobacteriaceae</taxon>
        <taxon>Flavobacterium</taxon>
    </lineage>
</organism>
<evidence type="ECO:0000256" key="5">
    <source>
        <dbReference type="ARBA" id="ARBA00022692"/>
    </source>
</evidence>
<sequence>MLNKLFQAIKKEMLLLSRDLGGLITLFIMPIVLVITVTLIQKSSFETLHNDLTHVIWVDNDKDSLSFAMQQQIEQANIFKLVTTHNKQTITEDIAQQLVQKGQYQFAIVIPEQLTHDLHAKVNQNVNQILAEFSFSEEDEDAAQNQPQTVVDYKEIKLFFDPALQNVYKSGVKDAIDKMVAQIENKTIYQAFKDQLGTDESAPLFASEPFLRFTEYEPDYGKQAKPNAVQHNVPAWTLFAIFFIMVPLSINMVKEKNQGTWIRLLTSPASNIIFIFGKTATYLLISLLQFYAMLLIGKFVFPYMGLPALLINNQFITLSFIAMASGLAAIGLGILLGTIAKTQEQAAPFGATFTIILAAIGGVWIPVFAMPNFMQFVAKISPMHWALESFYDVLLRQATFVDILPKTALLLLFFGTMLGLAFLYDKKKRHI</sequence>
<comment type="subcellular location">
    <subcellularLocation>
        <location evidence="1">Cell membrane</location>
        <topology evidence="1">Multi-pass membrane protein</topology>
    </subcellularLocation>
</comment>
<feature type="transmembrane region" description="Helical" evidence="8">
    <location>
        <begin position="403"/>
        <end position="424"/>
    </location>
</feature>
<keyword evidence="5 8" id="KW-0812">Transmembrane</keyword>
<keyword evidence="4" id="KW-1003">Cell membrane</keyword>
<dbReference type="Gene3D" id="3.40.1710.10">
    <property type="entry name" value="abc type-2 transporter like domain"/>
    <property type="match status" value="1"/>
</dbReference>
<dbReference type="PANTHER" id="PTHR30294">
    <property type="entry name" value="MEMBRANE COMPONENT OF ABC TRANSPORTER YHHJ-RELATED"/>
    <property type="match status" value="1"/>
</dbReference>
<keyword evidence="7 8" id="KW-0472">Membrane</keyword>
<dbReference type="InterPro" id="IPR047817">
    <property type="entry name" value="ABC2_TM_bact-type"/>
</dbReference>
<dbReference type="EMBL" id="CP081495">
    <property type="protein sequence ID" value="UYW00998.1"/>
    <property type="molecule type" value="Genomic_DNA"/>
</dbReference>
<feature type="transmembrane region" description="Helical" evidence="8">
    <location>
        <begin position="349"/>
        <end position="369"/>
    </location>
</feature>
<evidence type="ECO:0000256" key="8">
    <source>
        <dbReference type="SAM" id="Phobius"/>
    </source>
</evidence>
<keyword evidence="3" id="KW-0813">Transport</keyword>
<name>A0ABY6M292_9FLAO</name>
<dbReference type="InterPro" id="IPR051449">
    <property type="entry name" value="ABC-2_transporter_component"/>
</dbReference>
<accession>A0ABY6M292</accession>
<reference evidence="10" key="1">
    <citation type="submission" date="2021-08" db="EMBL/GenBank/DDBJ databases">
        <title>Flavobacterium sp. strain CC-SYL302.</title>
        <authorList>
            <person name="Lin S.-Y."/>
            <person name="Lee T.-H."/>
            <person name="Young C.-C."/>
        </authorList>
    </citation>
    <scope>NUCLEOTIDE SEQUENCE</scope>
    <source>
        <strain evidence="10">CC-SYL302</strain>
    </source>
</reference>
<dbReference type="InterPro" id="IPR013525">
    <property type="entry name" value="ABC2_TM"/>
</dbReference>
<evidence type="ECO:0000256" key="6">
    <source>
        <dbReference type="ARBA" id="ARBA00022989"/>
    </source>
</evidence>
<dbReference type="Pfam" id="PF12698">
    <property type="entry name" value="ABC2_membrane_3"/>
    <property type="match status" value="1"/>
</dbReference>
<evidence type="ECO:0000313" key="10">
    <source>
        <dbReference type="EMBL" id="UYW00998.1"/>
    </source>
</evidence>
<feature type="transmembrane region" description="Helical" evidence="8">
    <location>
        <begin position="233"/>
        <end position="253"/>
    </location>
</feature>